<organism evidence="1 2">
    <name type="scientific">Bacteroides graminisolvens DSM 19988 = JCM 15093</name>
    <dbReference type="NCBI Taxonomy" id="1121097"/>
    <lineage>
        <taxon>Bacteria</taxon>
        <taxon>Pseudomonadati</taxon>
        <taxon>Bacteroidota</taxon>
        <taxon>Bacteroidia</taxon>
        <taxon>Bacteroidales</taxon>
        <taxon>Bacteroidaceae</taxon>
        <taxon>Bacteroides</taxon>
    </lineage>
</organism>
<evidence type="ECO:0000313" key="2">
    <source>
        <dbReference type="Proteomes" id="UP000027601"/>
    </source>
</evidence>
<dbReference type="Proteomes" id="UP000027601">
    <property type="component" value="Unassembled WGS sequence"/>
</dbReference>
<gene>
    <name evidence="1" type="ORF">JCM15093_3069</name>
</gene>
<keyword evidence="2" id="KW-1185">Reference proteome</keyword>
<dbReference type="STRING" id="1121097.GCA_000428125_01524"/>
<protein>
    <submittedName>
        <fullName evidence="1">Uncharacterized protein</fullName>
    </submittedName>
</protein>
<dbReference type="AlphaFoldDB" id="A0A069D616"/>
<evidence type="ECO:0000313" key="1">
    <source>
        <dbReference type="EMBL" id="GAK37790.1"/>
    </source>
</evidence>
<dbReference type="OrthoDB" id="9866474at2"/>
<dbReference type="EMBL" id="BAJS01000029">
    <property type="protein sequence ID" value="GAK37790.1"/>
    <property type="molecule type" value="Genomic_DNA"/>
</dbReference>
<proteinExistence type="predicted"/>
<dbReference type="eggNOG" id="ENOG5032PX7">
    <property type="taxonomic scope" value="Bacteria"/>
</dbReference>
<accession>A0A069D616</accession>
<sequence>MAKKKENKPPTLNERIENAVNLGPLTPLYFVVAIDMLKNHIDSSEDESIEQLFERLFSADRVRSNIKEIHKVINNLPNEQTTT</sequence>
<dbReference type="RefSeq" id="WP_024997374.1">
    <property type="nucleotide sequence ID" value="NZ_ATZI01000004.1"/>
</dbReference>
<name>A0A069D616_9BACE</name>
<reference evidence="1 2" key="1">
    <citation type="journal article" date="2015" name="Microbes Environ.">
        <title>Distribution and evolution of nitrogen fixation genes in the phylum bacteroidetes.</title>
        <authorList>
            <person name="Inoue J."/>
            <person name="Oshima K."/>
            <person name="Suda W."/>
            <person name="Sakamoto M."/>
            <person name="Iino T."/>
            <person name="Noda S."/>
            <person name="Hongoh Y."/>
            <person name="Hattori M."/>
            <person name="Ohkuma M."/>
        </authorList>
    </citation>
    <scope>NUCLEOTIDE SEQUENCE [LARGE SCALE GENOMIC DNA]</scope>
    <source>
        <strain evidence="1 2">JCM 15093</strain>
    </source>
</reference>
<comment type="caution">
    <text evidence="1">The sequence shown here is derived from an EMBL/GenBank/DDBJ whole genome shotgun (WGS) entry which is preliminary data.</text>
</comment>